<organism evidence="2 3">
    <name type="scientific">Tagetes erecta</name>
    <name type="common">African marigold</name>
    <dbReference type="NCBI Taxonomy" id="13708"/>
    <lineage>
        <taxon>Eukaryota</taxon>
        <taxon>Viridiplantae</taxon>
        <taxon>Streptophyta</taxon>
        <taxon>Embryophyta</taxon>
        <taxon>Tracheophyta</taxon>
        <taxon>Spermatophyta</taxon>
        <taxon>Magnoliopsida</taxon>
        <taxon>eudicotyledons</taxon>
        <taxon>Gunneridae</taxon>
        <taxon>Pentapetalae</taxon>
        <taxon>asterids</taxon>
        <taxon>campanulids</taxon>
        <taxon>Asterales</taxon>
        <taxon>Asteraceae</taxon>
        <taxon>Asteroideae</taxon>
        <taxon>Heliantheae alliance</taxon>
        <taxon>Tageteae</taxon>
        <taxon>Tagetes</taxon>
    </lineage>
</organism>
<accession>A0AAD8NTM6</accession>
<dbReference type="EMBL" id="JAUHHV010000006">
    <property type="protein sequence ID" value="KAK1420723.1"/>
    <property type="molecule type" value="Genomic_DNA"/>
</dbReference>
<evidence type="ECO:0000256" key="1">
    <source>
        <dbReference type="SAM" id="MobiDB-lite"/>
    </source>
</evidence>
<feature type="compositionally biased region" description="Gly residues" evidence="1">
    <location>
        <begin position="163"/>
        <end position="175"/>
    </location>
</feature>
<gene>
    <name evidence="2" type="ORF">QVD17_22550</name>
</gene>
<feature type="compositionally biased region" description="Basic and acidic residues" evidence="1">
    <location>
        <begin position="1"/>
        <end position="23"/>
    </location>
</feature>
<keyword evidence="3" id="KW-1185">Reference proteome</keyword>
<name>A0AAD8NTM6_TARER</name>
<reference evidence="2" key="1">
    <citation type="journal article" date="2023" name="bioRxiv">
        <title>Improved chromosome-level genome assembly for marigold (Tagetes erecta).</title>
        <authorList>
            <person name="Jiang F."/>
            <person name="Yuan L."/>
            <person name="Wang S."/>
            <person name="Wang H."/>
            <person name="Xu D."/>
            <person name="Wang A."/>
            <person name="Fan W."/>
        </authorList>
    </citation>
    <scope>NUCLEOTIDE SEQUENCE</scope>
    <source>
        <strain evidence="2">WSJ</strain>
        <tissue evidence="2">Leaf</tissue>
    </source>
</reference>
<evidence type="ECO:0000313" key="3">
    <source>
        <dbReference type="Proteomes" id="UP001229421"/>
    </source>
</evidence>
<dbReference type="Proteomes" id="UP001229421">
    <property type="component" value="Unassembled WGS sequence"/>
</dbReference>
<comment type="caution">
    <text evidence="2">The sequence shown here is derived from an EMBL/GenBank/DDBJ whole genome shotgun (WGS) entry which is preliminary data.</text>
</comment>
<proteinExistence type="predicted"/>
<evidence type="ECO:0000313" key="2">
    <source>
        <dbReference type="EMBL" id="KAK1420723.1"/>
    </source>
</evidence>
<sequence>MKELPGKDTKGEATVETAGEEKSSSTTSNSSNEEAKKCMDALDFFTQKTKGIVIETNKPQTESGKSKRKAPDAVAKKRKRARSDMKKSMSLRSGLNEIGMSFDSDSEPTNADVVAQNEQKGKEKVQEECDVFQGSDTHESDEACKRMPKGRNNDDSDDENAPGSGGGGTGAGAGAHTGLSSRGVQAAGN</sequence>
<feature type="region of interest" description="Disordered" evidence="1">
    <location>
        <begin position="54"/>
        <end position="189"/>
    </location>
</feature>
<feature type="region of interest" description="Disordered" evidence="1">
    <location>
        <begin position="1"/>
        <end position="35"/>
    </location>
</feature>
<protein>
    <submittedName>
        <fullName evidence="2">Uncharacterized protein</fullName>
    </submittedName>
</protein>
<feature type="compositionally biased region" description="Basic and acidic residues" evidence="1">
    <location>
        <begin position="136"/>
        <end position="145"/>
    </location>
</feature>
<dbReference type="AlphaFoldDB" id="A0AAD8NTM6"/>